<evidence type="ECO:0000256" key="3">
    <source>
        <dbReference type="SAM" id="MobiDB-lite"/>
    </source>
</evidence>
<dbReference type="GO" id="GO:0005739">
    <property type="term" value="C:mitochondrion"/>
    <property type="evidence" value="ECO:0007669"/>
    <property type="project" value="TreeGrafter"/>
</dbReference>
<dbReference type="CDD" id="cd01448">
    <property type="entry name" value="TST_Repeat_1"/>
    <property type="match status" value="1"/>
</dbReference>
<dbReference type="EMBL" id="ACVC01000134">
    <property type="protein sequence ID" value="EFO63365.1"/>
    <property type="molecule type" value="Genomic_DNA"/>
</dbReference>
<protein>
    <submittedName>
        <fullName evidence="5">Thiosulfate sulfurtransferase</fullName>
    </submittedName>
</protein>
<dbReference type="FunFam" id="3.40.250.10:FF:000108">
    <property type="entry name" value="Thiosulfate sulfurtransferase"/>
    <property type="match status" value="1"/>
</dbReference>
<dbReference type="Proteomes" id="UP000008974">
    <property type="component" value="Unassembled WGS sequence"/>
</dbReference>
<comment type="caution">
    <text evidence="5">The sequence shown here is derived from an EMBL/GenBank/DDBJ whole genome shotgun (WGS) entry which is preliminary data.</text>
</comment>
<sequence length="395" mass="44436">MEKIDKICYKKLCRMKKFMYPTIVSTEWLGDHVQKSAVRLFDCTLYSGISAVEALEKFSKAHIPTAAQFRVQLDIDVDLDEYTIIPKPNIFAKYVTMAGLSRGLHCVLYDTDGRSAYRIWWLLNFFSHPKVSIYPGGLKEWVEKGMPVDSKRKVQQISVPKTAFSSHPRFEMIVKPSDIRRFVLQNISDKTDVVSTLYPRFFTIIEEIDMALDSKSFVSRLEIGDTSSSSSPTENTVRQLVDVRAIRRDEPSCQIDHKYIDQDESRDSSSTSTSGEGSLHEKDLQALHYAPQAQQARLESIPFSLIMPYTSFLDENGVIIGSSAVLRSKFRSAGIDITKPVTFYGDSGYETSVAVLAAVLASGQSPSIYSILKDPLLRFWSVYGGSLNTAHSDDK</sequence>
<dbReference type="PROSITE" id="PS50206">
    <property type="entry name" value="RHODANESE_3"/>
    <property type="match status" value="1"/>
</dbReference>
<evidence type="ECO:0000259" key="4">
    <source>
        <dbReference type="PROSITE" id="PS50206"/>
    </source>
</evidence>
<evidence type="ECO:0000313" key="5">
    <source>
        <dbReference type="EMBL" id="EFO63365.1"/>
    </source>
</evidence>
<name>E1F2I4_GIAIA</name>
<organism evidence="5 6">
    <name type="scientific">Giardia intestinalis (strain P15)</name>
    <name type="common">Giardia lamblia</name>
    <dbReference type="NCBI Taxonomy" id="658858"/>
    <lineage>
        <taxon>Eukaryota</taxon>
        <taxon>Metamonada</taxon>
        <taxon>Diplomonadida</taxon>
        <taxon>Hexamitidae</taxon>
        <taxon>Giardiinae</taxon>
        <taxon>Giardia</taxon>
    </lineage>
</organism>
<dbReference type="SUPFAM" id="SSF52821">
    <property type="entry name" value="Rhodanese/Cell cycle control phosphatase"/>
    <property type="match status" value="2"/>
</dbReference>
<feature type="domain" description="Rhodanese" evidence="4">
    <location>
        <begin position="34"/>
        <end position="150"/>
    </location>
</feature>
<evidence type="ECO:0000256" key="2">
    <source>
        <dbReference type="ARBA" id="ARBA00022737"/>
    </source>
</evidence>
<dbReference type="GO" id="GO:0004792">
    <property type="term" value="F:thiosulfate-cyanide sulfurtransferase activity"/>
    <property type="evidence" value="ECO:0007669"/>
    <property type="project" value="TreeGrafter"/>
</dbReference>
<dbReference type="PANTHER" id="PTHR11364:SF27">
    <property type="entry name" value="SULFURTRANSFERASE"/>
    <property type="match status" value="1"/>
</dbReference>
<dbReference type="InterPro" id="IPR001763">
    <property type="entry name" value="Rhodanese-like_dom"/>
</dbReference>
<dbReference type="AlphaFoldDB" id="E1F2I4"/>
<feature type="region of interest" description="Disordered" evidence="3">
    <location>
        <begin position="254"/>
        <end position="278"/>
    </location>
</feature>
<feature type="compositionally biased region" description="Basic and acidic residues" evidence="3">
    <location>
        <begin position="254"/>
        <end position="267"/>
    </location>
</feature>
<evidence type="ECO:0000256" key="1">
    <source>
        <dbReference type="ARBA" id="ARBA00022679"/>
    </source>
</evidence>
<keyword evidence="1 5" id="KW-0808">Transferase</keyword>
<reference evidence="5 6" key="1">
    <citation type="journal article" date="2010" name="BMC Genomics">
        <title>Genome analysis and comparative genomics of a Giardia intestinalis assemblage E isolate.</title>
        <authorList>
            <person name="Jerlstrom-Hultqvist J."/>
            <person name="Franzen O."/>
            <person name="Ankarklev J."/>
            <person name="Xu F."/>
            <person name="Nohynkova E."/>
            <person name="Andersson J.O."/>
            <person name="Svard S.G."/>
            <person name="Andersson B."/>
        </authorList>
    </citation>
    <scope>NUCLEOTIDE SEQUENCE [LARGE SCALE GENOMIC DNA]</scope>
    <source>
        <strain evidence="5 6">P15</strain>
    </source>
</reference>
<dbReference type="STRING" id="658858.E1F2I4"/>
<feature type="compositionally biased region" description="Low complexity" evidence="3">
    <location>
        <begin position="268"/>
        <end position="277"/>
    </location>
</feature>
<evidence type="ECO:0000313" key="6">
    <source>
        <dbReference type="Proteomes" id="UP000008974"/>
    </source>
</evidence>
<accession>E1F2I4</accession>
<dbReference type="Pfam" id="PF00581">
    <property type="entry name" value="Rhodanese"/>
    <property type="match status" value="1"/>
</dbReference>
<keyword evidence="2" id="KW-0677">Repeat</keyword>
<dbReference type="OrthoDB" id="270167at2759"/>
<dbReference type="InterPro" id="IPR036873">
    <property type="entry name" value="Rhodanese-like_dom_sf"/>
</dbReference>
<dbReference type="VEuPathDB" id="GiardiaDB:GLP15_3954"/>
<dbReference type="SMART" id="SM00450">
    <property type="entry name" value="RHOD"/>
    <property type="match status" value="1"/>
</dbReference>
<dbReference type="PANTHER" id="PTHR11364">
    <property type="entry name" value="THIOSULFATE SULFERTANSFERASE"/>
    <property type="match status" value="1"/>
</dbReference>
<dbReference type="Gene3D" id="3.40.250.10">
    <property type="entry name" value="Rhodanese-like domain"/>
    <property type="match status" value="2"/>
</dbReference>
<gene>
    <name evidence="5" type="ORF">GLP15_3954</name>
</gene>
<dbReference type="InterPro" id="IPR045078">
    <property type="entry name" value="TST/MPST-like"/>
</dbReference>
<proteinExistence type="predicted"/>
<dbReference type="OMA" id="PRFEMIV"/>